<comment type="function">
    <text evidence="2">Decomposes hydrogen peroxide into water and oxygen; serves to protect cells from the toxic effects of hydrogen peroxide.</text>
</comment>
<dbReference type="InterPro" id="IPR018028">
    <property type="entry name" value="Catalase"/>
</dbReference>
<gene>
    <name evidence="15" type="ORF">EDE11_107196</name>
</gene>
<dbReference type="EC" id="1.11.1.6" evidence="4 12"/>
<dbReference type="Pfam" id="PF06628">
    <property type="entry name" value="Catalase-rel"/>
    <property type="match status" value="1"/>
</dbReference>
<keyword evidence="6 12" id="KW-0575">Peroxidase</keyword>
<evidence type="ECO:0000256" key="11">
    <source>
        <dbReference type="ARBA" id="ARBA00023324"/>
    </source>
</evidence>
<dbReference type="PROSITE" id="PS00437">
    <property type="entry name" value="CATALASE_1"/>
    <property type="match status" value="1"/>
</dbReference>
<dbReference type="InterPro" id="IPR010582">
    <property type="entry name" value="Catalase_immune_responsive"/>
</dbReference>
<sequence>MAIDILCPCQPIRQAIITKNQNKDTAMNTSSMKKIGLSIAISFILTGAHADDNTLTRATGAPVGDNQNSQTAGPQGPTLLQDHHLLEKLAHFDRERIPERVVHARGTGAFGMFKATSDLTDLTRAAPFQDIGKETPVFVRFSSVIHGNHSPETLRDPRGFAVKFYTEQGNWDLVGNNFPVFFIRDAMKFPDMVHSLKPDPKTNIQDAARALEFFSHVPESTQMLTLLYSPLGIPTNYREMNGSGVHAFKFVNEACQQQYVKFTWKSRQGNHGLTREQAAEIQASNFNHMTDDLYKHINDGDYPVWDLYVQVLDPAQVDNFDFNPLDTTKTWPEQLIPAQKVGELTLNRVPDNFFQATEQAAFAPSNMIPGIEPSEDRMLQGRLFSYADTQRYRLGINHLSLPINAPKAAVHSYNQDGAGYSPAKSGSVNYQPSEVTGSYVDNASYKACPTPLQGGTQQIPFQKTQNFKQAGDLYRSFSERDQTELAEAFAGDLKTVSNDKVRNTIASYLYKADAEYGTRVAKLAGADLAQVKALAAAYAD</sequence>
<dbReference type="Gene3D" id="2.40.180.10">
    <property type="entry name" value="Catalase core domain"/>
    <property type="match status" value="1"/>
</dbReference>
<evidence type="ECO:0000256" key="6">
    <source>
        <dbReference type="ARBA" id="ARBA00022559"/>
    </source>
</evidence>
<reference evidence="15 16" key="1">
    <citation type="submission" date="2019-03" db="EMBL/GenBank/DDBJ databases">
        <title>Systems level insights into methane cycling in arid and semi-arid ecosystems.</title>
        <authorList>
            <person name="Kalyuzhnaya M."/>
        </authorList>
    </citation>
    <scope>NUCLEOTIDE SEQUENCE [LARGE SCALE GENOMIC DNA]</scope>
    <source>
        <strain evidence="15 16">S-1</strain>
    </source>
</reference>
<dbReference type="PIRSF" id="PIRSF038928">
    <property type="entry name" value="Catalase_clade1-3"/>
    <property type="match status" value="1"/>
</dbReference>
<evidence type="ECO:0000256" key="12">
    <source>
        <dbReference type="RuleBase" id="RU000498"/>
    </source>
</evidence>
<feature type="domain" description="Catalase core" evidence="14">
    <location>
        <begin position="56"/>
        <end position="439"/>
    </location>
</feature>
<organism evidence="15 16">
    <name type="scientific">Methylomonas methanica</name>
    <dbReference type="NCBI Taxonomy" id="421"/>
    <lineage>
        <taxon>Bacteria</taxon>
        <taxon>Pseudomonadati</taxon>
        <taxon>Pseudomonadota</taxon>
        <taxon>Gammaproteobacteria</taxon>
        <taxon>Methylococcales</taxon>
        <taxon>Methylococcaceae</taxon>
        <taxon>Methylomonas</taxon>
    </lineage>
</organism>
<dbReference type="PANTHER" id="PTHR11465">
    <property type="entry name" value="CATALASE"/>
    <property type="match status" value="1"/>
</dbReference>
<dbReference type="InterPro" id="IPR024711">
    <property type="entry name" value="Catalase_clade1/3"/>
</dbReference>
<dbReference type="Pfam" id="PF00199">
    <property type="entry name" value="Catalase"/>
    <property type="match status" value="1"/>
</dbReference>
<comment type="catalytic activity">
    <reaction evidence="12">
        <text>2 H2O2 = O2 + 2 H2O</text>
        <dbReference type="Rhea" id="RHEA:20309"/>
        <dbReference type="ChEBI" id="CHEBI:15377"/>
        <dbReference type="ChEBI" id="CHEBI:15379"/>
        <dbReference type="ChEBI" id="CHEBI:16240"/>
        <dbReference type="EC" id="1.11.1.6"/>
    </reaction>
</comment>
<keyword evidence="11 12" id="KW-0376">Hydrogen peroxide</keyword>
<dbReference type="EMBL" id="SMCN01000007">
    <property type="protein sequence ID" value="TCV84537.1"/>
    <property type="molecule type" value="Genomic_DNA"/>
</dbReference>
<evidence type="ECO:0000256" key="10">
    <source>
        <dbReference type="ARBA" id="ARBA00023004"/>
    </source>
</evidence>
<dbReference type="InterPro" id="IPR024708">
    <property type="entry name" value="Catalase_AS"/>
</dbReference>
<dbReference type="InterPro" id="IPR020835">
    <property type="entry name" value="Catalase_sf"/>
</dbReference>
<evidence type="ECO:0000259" key="14">
    <source>
        <dbReference type="SMART" id="SM01060"/>
    </source>
</evidence>
<dbReference type="Proteomes" id="UP000295649">
    <property type="component" value="Unassembled WGS sequence"/>
</dbReference>
<dbReference type="CDD" id="cd08154">
    <property type="entry name" value="catalase_clade_1"/>
    <property type="match status" value="1"/>
</dbReference>
<dbReference type="SMART" id="SM01060">
    <property type="entry name" value="Catalase"/>
    <property type="match status" value="1"/>
</dbReference>
<comment type="cofactor">
    <cofactor evidence="1">
        <name>heme</name>
        <dbReference type="ChEBI" id="CHEBI:30413"/>
    </cofactor>
</comment>
<evidence type="ECO:0000256" key="9">
    <source>
        <dbReference type="ARBA" id="ARBA00023002"/>
    </source>
</evidence>
<comment type="caution">
    <text evidence="15">The sequence shown here is derived from an EMBL/GenBank/DDBJ whole genome shotgun (WGS) entry which is preliminary data.</text>
</comment>
<evidence type="ECO:0000256" key="7">
    <source>
        <dbReference type="ARBA" id="ARBA00022617"/>
    </source>
</evidence>
<proteinExistence type="inferred from homology"/>
<evidence type="ECO:0000313" key="15">
    <source>
        <dbReference type="EMBL" id="TCV84537.1"/>
    </source>
</evidence>
<evidence type="ECO:0000256" key="5">
    <source>
        <dbReference type="ARBA" id="ARBA00014132"/>
    </source>
</evidence>
<evidence type="ECO:0000313" key="16">
    <source>
        <dbReference type="Proteomes" id="UP000295649"/>
    </source>
</evidence>
<protein>
    <recommendedName>
        <fullName evidence="5 12">Catalase</fullName>
        <ecNumber evidence="4 12">1.11.1.6</ecNumber>
    </recommendedName>
</protein>
<keyword evidence="10 12" id="KW-0408">Iron</keyword>
<keyword evidence="16" id="KW-1185">Reference proteome</keyword>
<comment type="similarity">
    <text evidence="3 12">Belongs to the catalase family.</text>
</comment>
<dbReference type="InterPro" id="IPR011614">
    <property type="entry name" value="Catalase_core"/>
</dbReference>
<evidence type="ECO:0000256" key="2">
    <source>
        <dbReference type="ARBA" id="ARBA00002974"/>
    </source>
</evidence>
<name>A0ABY2CN31_METMH</name>
<dbReference type="PANTHER" id="PTHR11465:SF23">
    <property type="entry name" value="CATALASE-2"/>
    <property type="match status" value="1"/>
</dbReference>
<keyword evidence="7 12" id="KW-0349">Heme</keyword>
<dbReference type="SUPFAM" id="SSF56634">
    <property type="entry name" value="Heme-dependent catalase-like"/>
    <property type="match status" value="1"/>
</dbReference>
<evidence type="ECO:0000256" key="3">
    <source>
        <dbReference type="ARBA" id="ARBA00005329"/>
    </source>
</evidence>
<evidence type="ECO:0000256" key="8">
    <source>
        <dbReference type="ARBA" id="ARBA00022723"/>
    </source>
</evidence>
<feature type="region of interest" description="Disordered" evidence="13">
    <location>
        <begin position="56"/>
        <end position="78"/>
    </location>
</feature>
<accession>A0ABY2CN31</accession>
<dbReference type="PROSITE" id="PS00438">
    <property type="entry name" value="CATALASE_2"/>
    <property type="match status" value="1"/>
</dbReference>
<dbReference type="InterPro" id="IPR002226">
    <property type="entry name" value="Catalase_haem_BS"/>
</dbReference>
<dbReference type="PRINTS" id="PR00067">
    <property type="entry name" value="CATALASE"/>
</dbReference>
<keyword evidence="8 12" id="KW-0479">Metal-binding</keyword>
<dbReference type="PROSITE" id="PS51402">
    <property type="entry name" value="CATALASE_3"/>
    <property type="match status" value="1"/>
</dbReference>
<evidence type="ECO:0000256" key="13">
    <source>
        <dbReference type="SAM" id="MobiDB-lite"/>
    </source>
</evidence>
<evidence type="ECO:0000256" key="1">
    <source>
        <dbReference type="ARBA" id="ARBA00001971"/>
    </source>
</evidence>
<keyword evidence="9 12" id="KW-0560">Oxidoreductase</keyword>
<evidence type="ECO:0000256" key="4">
    <source>
        <dbReference type="ARBA" id="ARBA00012314"/>
    </source>
</evidence>